<dbReference type="InterPro" id="IPR006143">
    <property type="entry name" value="RND_pump_MFP"/>
</dbReference>
<dbReference type="PANTHER" id="PTHR30469:SF12">
    <property type="entry name" value="MULTIDRUG RESISTANCE PROTEIN MDTA"/>
    <property type="match status" value="1"/>
</dbReference>
<keyword evidence="2" id="KW-0175">Coiled coil</keyword>
<name>A0A3M0AHF3_9GAMM</name>
<dbReference type="GO" id="GO:1990281">
    <property type="term" value="C:efflux pump complex"/>
    <property type="evidence" value="ECO:0007669"/>
    <property type="project" value="TreeGrafter"/>
</dbReference>
<dbReference type="SUPFAM" id="SSF111369">
    <property type="entry name" value="HlyD-like secretion proteins"/>
    <property type="match status" value="1"/>
</dbReference>
<dbReference type="Gene3D" id="2.40.420.20">
    <property type="match status" value="1"/>
</dbReference>
<evidence type="ECO:0000313" key="5">
    <source>
        <dbReference type="Proteomes" id="UP000267187"/>
    </source>
</evidence>
<protein>
    <submittedName>
        <fullName evidence="4">RND family efflux transporter MFP subunit</fullName>
    </submittedName>
</protein>
<dbReference type="GO" id="GO:0015562">
    <property type="term" value="F:efflux transmembrane transporter activity"/>
    <property type="evidence" value="ECO:0007669"/>
    <property type="project" value="TreeGrafter"/>
</dbReference>
<keyword evidence="5" id="KW-1185">Reference proteome</keyword>
<proteinExistence type="inferred from homology"/>
<comment type="similarity">
    <text evidence="1">Belongs to the membrane fusion protein (MFP) (TC 8.A.1) family.</text>
</comment>
<dbReference type="Proteomes" id="UP000267187">
    <property type="component" value="Unassembled WGS sequence"/>
</dbReference>
<evidence type="ECO:0000256" key="1">
    <source>
        <dbReference type="ARBA" id="ARBA00009477"/>
    </source>
</evidence>
<organism evidence="4 5">
    <name type="scientific">Umboniibacter marinipuniceus</name>
    <dbReference type="NCBI Taxonomy" id="569599"/>
    <lineage>
        <taxon>Bacteria</taxon>
        <taxon>Pseudomonadati</taxon>
        <taxon>Pseudomonadota</taxon>
        <taxon>Gammaproteobacteria</taxon>
        <taxon>Cellvibrionales</taxon>
        <taxon>Cellvibrionaceae</taxon>
        <taxon>Umboniibacter</taxon>
    </lineage>
</organism>
<dbReference type="Pfam" id="PF25917">
    <property type="entry name" value="BSH_RND"/>
    <property type="match status" value="1"/>
</dbReference>
<dbReference type="NCBIfam" id="TIGR01730">
    <property type="entry name" value="RND_mfp"/>
    <property type="match status" value="1"/>
</dbReference>
<dbReference type="PANTHER" id="PTHR30469">
    <property type="entry name" value="MULTIDRUG RESISTANCE PROTEIN MDTA"/>
    <property type="match status" value="1"/>
</dbReference>
<dbReference type="Gene3D" id="2.40.50.100">
    <property type="match status" value="1"/>
</dbReference>
<feature type="coiled-coil region" evidence="2">
    <location>
        <begin position="103"/>
        <end position="176"/>
    </location>
</feature>
<dbReference type="Gene3D" id="1.10.287.470">
    <property type="entry name" value="Helix hairpin bin"/>
    <property type="match status" value="1"/>
</dbReference>
<dbReference type="InterPro" id="IPR058625">
    <property type="entry name" value="MdtA-like_BSH"/>
</dbReference>
<gene>
    <name evidence="4" type="ORF">DFR27_0136</name>
</gene>
<comment type="caution">
    <text evidence="4">The sequence shown here is derived from an EMBL/GenBank/DDBJ whole genome shotgun (WGS) entry which is preliminary data.</text>
</comment>
<evidence type="ECO:0000259" key="3">
    <source>
        <dbReference type="Pfam" id="PF25917"/>
    </source>
</evidence>
<evidence type="ECO:0000313" key="4">
    <source>
        <dbReference type="EMBL" id="RMA82188.1"/>
    </source>
</evidence>
<dbReference type="RefSeq" id="WP_121875535.1">
    <property type="nucleotide sequence ID" value="NZ_REFJ01000001.1"/>
</dbReference>
<feature type="domain" description="Multidrug resistance protein MdtA-like barrel-sandwich hybrid" evidence="3">
    <location>
        <begin position="68"/>
        <end position="210"/>
    </location>
</feature>
<dbReference type="Gene3D" id="2.40.30.170">
    <property type="match status" value="1"/>
</dbReference>
<reference evidence="4 5" key="1">
    <citation type="submission" date="2018-10" db="EMBL/GenBank/DDBJ databases">
        <title>Genomic Encyclopedia of Type Strains, Phase IV (KMG-IV): sequencing the most valuable type-strain genomes for metagenomic binning, comparative biology and taxonomic classification.</title>
        <authorList>
            <person name="Goeker M."/>
        </authorList>
    </citation>
    <scope>NUCLEOTIDE SEQUENCE [LARGE SCALE GENOMIC DNA]</scope>
    <source>
        <strain evidence="4 5">DSM 25080</strain>
    </source>
</reference>
<evidence type="ECO:0000256" key="2">
    <source>
        <dbReference type="SAM" id="Coils"/>
    </source>
</evidence>
<sequence>MKPKSIILLILLFIVTPALFIALVMGKPVPEQRDDIKAPVPLVEVVTVSTEPRAATIIAQGTVQPSKKIDVISRVSGQILAVSDHFDAGGFFSSGDMMIQIEKSDYELALVRAQSRLSEAQRAVAQERGQARQAQREWRDLGDDDANALALRKPQLEAAEAALRAAQGEVEQAQLDLERTTIIVPFNAVIADKKVEVGQFISAGQPVAHIYSTESVEVRVPLTDRQVRLVNLPMIGDRGGNIEAEVRGVFGGVEHAWTGQIRRIEASINVASQTVFAVVEVEDPYSVVDEGKTPLPVGLFVEAHIQGSVIDNAVLLPREALKPGNVIYVIRDGKLEFVEAQLLQSNSDGALVIAQLNEGEQVITAQMPYAVPGMDIAAREGF</sequence>
<dbReference type="AlphaFoldDB" id="A0A3M0AHF3"/>
<dbReference type="OrthoDB" id="5730196at2"/>
<dbReference type="EMBL" id="REFJ01000001">
    <property type="protein sequence ID" value="RMA82188.1"/>
    <property type="molecule type" value="Genomic_DNA"/>
</dbReference>
<accession>A0A3M0AHF3</accession>